<evidence type="ECO:0000313" key="1">
    <source>
        <dbReference type="EMBL" id="MDQ0751000.1"/>
    </source>
</evidence>
<keyword evidence="2" id="KW-1185">Reference proteome</keyword>
<evidence type="ECO:0008006" key="3">
    <source>
        <dbReference type="Google" id="ProtNLM"/>
    </source>
</evidence>
<organism evidence="1 2">
    <name type="scientific">Streptomyces africanus</name>
    <dbReference type="NCBI Taxonomy" id="231024"/>
    <lineage>
        <taxon>Bacteria</taxon>
        <taxon>Bacillati</taxon>
        <taxon>Actinomycetota</taxon>
        <taxon>Actinomycetes</taxon>
        <taxon>Kitasatosporales</taxon>
        <taxon>Streptomycetaceae</taxon>
        <taxon>Streptomyces</taxon>
    </lineage>
</organism>
<sequence length="87" mass="9445">MVGPAGEQTETWPALFGYHLAATYGSEQVDLRLTATEGTHRVLREVGDLLYWRVGDRLVAASVGHEDKEEPVVLFAGVTGSDEGFPD</sequence>
<dbReference type="RefSeq" id="WP_307177267.1">
    <property type="nucleotide sequence ID" value="NZ_JAUSYP010000001.1"/>
</dbReference>
<gene>
    <name evidence="1" type="ORF">QF034_005231</name>
</gene>
<dbReference type="Proteomes" id="UP001232755">
    <property type="component" value="Unassembled WGS sequence"/>
</dbReference>
<dbReference type="EMBL" id="JAUSYP010000001">
    <property type="protein sequence ID" value="MDQ0751000.1"/>
    <property type="molecule type" value="Genomic_DNA"/>
</dbReference>
<proteinExistence type="predicted"/>
<comment type="caution">
    <text evidence="1">The sequence shown here is derived from an EMBL/GenBank/DDBJ whole genome shotgun (WGS) entry which is preliminary data.</text>
</comment>
<reference evidence="1 2" key="1">
    <citation type="submission" date="2023-07" db="EMBL/GenBank/DDBJ databases">
        <title>Comparative genomics of wheat-associated soil bacteria to identify genetic determinants of phenazine resistance.</title>
        <authorList>
            <person name="Mouncey N."/>
        </authorList>
    </citation>
    <scope>NUCLEOTIDE SEQUENCE [LARGE SCALE GENOMIC DNA]</scope>
    <source>
        <strain evidence="1 2">B3I12</strain>
    </source>
</reference>
<accession>A0ABU0QVF5</accession>
<protein>
    <recommendedName>
        <fullName evidence="3">S9 family peptidase</fullName>
    </recommendedName>
</protein>
<evidence type="ECO:0000313" key="2">
    <source>
        <dbReference type="Proteomes" id="UP001232755"/>
    </source>
</evidence>
<name>A0ABU0QVF5_9ACTN</name>